<dbReference type="PANTHER" id="PTHR31923:SF9">
    <property type="entry name" value="BSD DOMAIN-CONTAINING PROTEIN"/>
    <property type="match status" value="1"/>
</dbReference>
<proteinExistence type="predicted"/>
<comment type="caution">
    <text evidence="3">The sequence shown here is derived from an EMBL/GenBank/DDBJ whole genome shotgun (WGS) entry which is preliminary data.</text>
</comment>
<evidence type="ECO:0000313" key="4">
    <source>
        <dbReference type="Proteomes" id="UP001642360"/>
    </source>
</evidence>
<evidence type="ECO:0000256" key="1">
    <source>
        <dbReference type="SAM" id="MobiDB-lite"/>
    </source>
</evidence>
<name>A0ABC8S4U4_9AQUA</name>
<dbReference type="SMART" id="SM00751">
    <property type="entry name" value="BSD"/>
    <property type="match status" value="1"/>
</dbReference>
<sequence length="413" mass="45246">MSSWLSFSLPNPFQSDNQNPLSPPEDTKPLSPNHNPPPHSSGVKDDLSVLSQTLTHHLRGVAAFLAPPPPSHSTTAASDDEKVSSSQTILGIKSDLVEIGGSFKTGISVLSSNKAVSEISRFASSFLPFQNAGDEAESDEDDDMVGIADEVVDFVMQISLRPECWTDFPLSLPNDFSMSNVQRDHAATIEHLVPSLAALRHKLCNDLSDEQFWMVYFILLLPRLNENDSKLLATPEIVEARETLLQKLLNKKNAVMKASENSEAVNTFPDGGIIYSTQEDECPSQQKDVLAEVVNALQETEIDDHGNTEQWLEDEDVETCTSVDARKLPASEDDVSFSDLEDDDNDFSGKLSSFRPAQSNKASSPGEWVQLRDAQGGLQKAGQSSSQERDSEGEESNDWLTIDNVDSDSYATV</sequence>
<feature type="region of interest" description="Disordered" evidence="1">
    <location>
        <begin position="1"/>
        <end position="45"/>
    </location>
</feature>
<accession>A0ABC8S4U4</accession>
<protein>
    <recommendedName>
        <fullName evidence="2">BSD domain-containing protein</fullName>
    </recommendedName>
</protein>
<feature type="compositionally biased region" description="Polar residues" evidence="1">
    <location>
        <begin position="1"/>
        <end position="20"/>
    </location>
</feature>
<reference evidence="3 4" key="1">
    <citation type="submission" date="2024-02" db="EMBL/GenBank/DDBJ databases">
        <authorList>
            <person name="Vignale AGUSTIN F."/>
            <person name="Sosa J E."/>
            <person name="Modenutti C."/>
        </authorList>
    </citation>
    <scope>NUCLEOTIDE SEQUENCE [LARGE SCALE GENOMIC DNA]</scope>
</reference>
<gene>
    <name evidence="3" type="ORF">ILEXP_LOCUS20147</name>
</gene>
<dbReference type="InterPro" id="IPR035925">
    <property type="entry name" value="BSD_dom_sf"/>
</dbReference>
<dbReference type="SUPFAM" id="SSF140383">
    <property type="entry name" value="BSD domain-like"/>
    <property type="match status" value="1"/>
</dbReference>
<dbReference type="AlphaFoldDB" id="A0ABC8S4U4"/>
<feature type="domain" description="BSD" evidence="2">
    <location>
        <begin position="173"/>
        <end position="224"/>
    </location>
</feature>
<feature type="region of interest" description="Disordered" evidence="1">
    <location>
        <begin position="333"/>
        <end position="413"/>
    </location>
</feature>
<feature type="region of interest" description="Disordered" evidence="1">
    <location>
        <begin position="63"/>
        <end position="83"/>
    </location>
</feature>
<keyword evidence="4" id="KW-1185">Reference proteome</keyword>
<dbReference type="Proteomes" id="UP001642360">
    <property type="component" value="Unassembled WGS sequence"/>
</dbReference>
<organism evidence="3 4">
    <name type="scientific">Ilex paraguariensis</name>
    <name type="common">yerba mate</name>
    <dbReference type="NCBI Taxonomy" id="185542"/>
    <lineage>
        <taxon>Eukaryota</taxon>
        <taxon>Viridiplantae</taxon>
        <taxon>Streptophyta</taxon>
        <taxon>Embryophyta</taxon>
        <taxon>Tracheophyta</taxon>
        <taxon>Spermatophyta</taxon>
        <taxon>Magnoliopsida</taxon>
        <taxon>eudicotyledons</taxon>
        <taxon>Gunneridae</taxon>
        <taxon>Pentapetalae</taxon>
        <taxon>asterids</taxon>
        <taxon>campanulids</taxon>
        <taxon>Aquifoliales</taxon>
        <taxon>Aquifoliaceae</taxon>
        <taxon>Ilex</taxon>
    </lineage>
</organism>
<dbReference type="InterPro" id="IPR005607">
    <property type="entry name" value="BSD_dom"/>
</dbReference>
<dbReference type="PANTHER" id="PTHR31923">
    <property type="entry name" value="BSD DOMAIN-CONTAINING PROTEIN"/>
    <property type="match status" value="1"/>
</dbReference>
<feature type="compositionally biased region" description="Acidic residues" evidence="1">
    <location>
        <begin position="333"/>
        <end position="346"/>
    </location>
</feature>
<evidence type="ECO:0000313" key="3">
    <source>
        <dbReference type="EMBL" id="CAK9151973.1"/>
    </source>
</evidence>
<evidence type="ECO:0000259" key="2">
    <source>
        <dbReference type="SMART" id="SM00751"/>
    </source>
</evidence>
<dbReference type="Pfam" id="PF03909">
    <property type="entry name" value="BSD"/>
    <property type="match status" value="1"/>
</dbReference>
<dbReference type="EMBL" id="CAUOFW020002182">
    <property type="protein sequence ID" value="CAK9151973.1"/>
    <property type="molecule type" value="Genomic_DNA"/>
</dbReference>